<dbReference type="PANTHER" id="PTHR30414">
    <property type="entry name" value="MINICONDUCTANCE MECHANOSENSITIVE CHANNEL YBDG"/>
    <property type="match status" value="1"/>
</dbReference>
<dbReference type="Pfam" id="PF00924">
    <property type="entry name" value="MS_channel_2nd"/>
    <property type="match status" value="1"/>
</dbReference>
<accession>A0A6N9TRZ7</accession>
<feature type="transmembrane region" description="Helical" evidence="11">
    <location>
        <begin position="91"/>
        <end position="108"/>
    </location>
</feature>
<dbReference type="AlphaFoldDB" id="A0A6N9TRZ7"/>
<comment type="similarity">
    <text evidence="2">Belongs to the MscS (TC 1.A.23) family.</text>
</comment>
<name>A0A6N9TRZ7_DISTH</name>
<dbReference type="GO" id="GO:0008381">
    <property type="term" value="F:mechanosensitive monoatomic ion channel activity"/>
    <property type="evidence" value="ECO:0007669"/>
    <property type="project" value="InterPro"/>
</dbReference>
<reference evidence="14 15" key="1">
    <citation type="submission" date="2020-02" db="EMBL/GenBank/DDBJ databases">
        <title>Comparative genomics of sulfur disproportionating microorganisms.</title>
        <authorList>
            <person name="Ward L.M."/>
            <person name="Bertran E."/>
            <person name="Johnston D.T."/>
        </authorList>
    </citation>
    <scope>NUCLEOTIDE SEQUENCE [LARGE SCALE GENOMIC DNA]</scope>
    <source>
        <strain evidence="14 15">DSM 100025</strain>
    </source>
</reference>
<dbReference type="InterPro" id="IPR006685">
    <property type="entry name" value="MscS_channel_2nd"/>
</dbReference>
<evidence type="ECO:0000259" key="12">
    <source>
        <dbReference type="Pfam" id="PF00924"/>
    </source>
</evidence>
<dbReference type="Gene3D" id="2.30.30.60">
    <property type="match status" value="1"/>
</dbReference>
<dbReference type="InterPro" id="IPR010920">
    <property type="entry name" value="LSM_dom_sf"/>
</dbReference>
<keyword evidence="7" id="KW-0346">Stress response</keyword>
<dbReference type="GO" id="GO:0005886">
    <property type="term" value="C:plasma membrane"/>
    <property type="evidence" value="ECO:0007669"/>
    <property type="project" value="UniProtKB-SubCell"/>
</dbReference>
<feature type="domain" description="Mechanosensitive ion channel MscS" evidence="12">
    <location>
        <begin position="110"/>
        <end position="178"/>
    </location>
</feature>
<evidence type="ECO:0000256" key="3">
    <source>
        <dbReference type="ARBA" id="ARBA00022475"/>
    </source>
</evidence>
<dbReference type="Pfam" id="PF21082">
    <property type="entry name" value="MS_channel_3rd"/>
    <property type="match status" value="1"/>
</dbReference>
<keyword evidence="15" id="KW-1185">Reference proteome</keyword>
<evidence type="ECO:0000313" key="14">
    <source>
        <dbReference type="EMBL" id="NDY43200.1"/>
    </source>
</evidence>
<keyword evidence="6 11" id="KW-1133">Transmembrane helix</keyword>
<evidence type="ECO:0000256" key="1">
    <source>
        <dbReference type="ARBA" id="ARBA00004429"/>
    </source>
</evidence>
<evidence type="ECO:0000256" key="8">
    <source>
        <dbReference type="ARBA" id="ARBA00023136"/>
    </source>
</evidence>
<keyword evidence="4" id="KW-0997">Cell inner membrane</keyword>
<evidence type="ECO:0000256" key="4">
    <source>
        <dbReference type="ARBA" id="ARBA00022519"/>
    </source>
</evidence>
<evidence type="ECO:0000256" key="10">
    <source>
        <dbReference type="ARBA" id="ARBA00093659"/>
    </source>
</evidence>
<feature type="transmembrane region" description="Helical" evidence="11">
    <location>
        <begin position="28"/>
        <end position="44"/>
    </location>
</feature>
<dbReference type="Proteomes" id="UP000469346">
    <property type="component" value="Unassembled WGS sequence"/>
</dbReference>
<organism evidence="14 15">
    <name type="scientific">Dissulfurirhabdus thermomarina</name>
    <dbReference type="NCBI Taxonomy" id="1765737"/>
    <lineage>
        <taxon>Bacteria</taxon>
        <taxon>Deltaproteobacteria</taxon>
        <taxon>Dissulfurirhabdaceae</taxon>
        <taxon>Dissulfurirhabdus</taxon>
    </lineage>
</organism>
<feature type="transmembrane region" description="Helical" evidence="11">
    <location>
        <begin position="65"/>
        <end position="85"/>
    </location>
</feature>
<comment type="caution">
    <text evidence="14">The sequence shown here is derived from an EMBL/GenBank/DDBJ whole genome shotgun (WGS) entry which is preliminary data.</text>
</comment>
<dbReference type="InterPro" id="IPR030192">
    <property type="entry name" value="YbdG"/>
</dbReference>
<evidence type="ECO:0000256" key="9">
    <source>
        <dbReference type="ARBA" id="ARBA00093630"/>
    </source>
</evidence>
<dbReference type="FunFam" id="2.30.30.60:FF:000002">
    <property type="entry name" value="Mechanosensitive ion channel family protein"/>
    <property type="match status" value="1"/>
</dbReference>
<comment type="subcellular location">
    <subcellularLocation>
        <location evidence="1">Cell inner membrane</location>
        <topology evidence="1">Multi-pass membrane protein</topology>
    </subcellularLocation>
</comment>
<dbReference type="EMBL" id="JAAGRR010000131">
    <property type="protein sequence ID" value="NDY43200.1"/>
    <property type="molecule type" value="Genomic_DNA"/>
</dbReference>
<dbReference type="InterPro" id="IPR023408">
    <property type="entry name" value="MscS_beta-dom_sf"/>
</dbReference>
<feature type="domain" description="Mechanosensitive ion channel MscS C-terminal" evidence="13">
    <location>
        <begin position="261"/>
        <end position="322"/>
    </location>
</feature>
<evidence type="ECO:0000256" key="2">
    <source>
        <dbReference type="ARBA" id="ARBA00008017"/>
    </source>
</evidence>
<evidence type="ECO:0000256" key="11">
    <source>
        <dbReference type="SAM" id="Phobius"/>
    </source>
</evidence>
<keyword evidence="3" id="KW-1003">Cell membrane</keyword>
<dbReference type="PANTHER" id="PTHR30414:SF0">
    <property type="entry name" value="MINICONDUCTANCE MECHANOSENSITIVE CHANNEL YBDG"/>
    <property type="match status" value="1"/>
</dbReference>
<sequence length="346" mass="38819">MAWIAPALVLHLGRHRFPAVQEPADRVLGAYAFLVLLVLLERLLSAADDIYRTYPVSQRRPVKGYIQVLKIFLWVVGGVCTVSLLLGRSPWVFLSGVGALTAVLLFVFRDTILSLVASLEIASNDMVRVGDWIEMPKYHADGDVVEMALHTVKVQNWDKTITTIPTYKLIEESFRNWRGMQEAGGRRIARALYLDQTSVRFCDPDLLERLRRIQILADYIARKEAELATYNAARGVDASVPVNGRRMTNLGTFRAYVEAYLRHHPRIRQDMTLLVRQLAPTPEGLPLQVYAFTDTTAWAAYEAIQSDIFDHLLAALPEFGLRVFQKPSGHDLAAWPVVAGGGAPRP</sequence>
<dbReference type="GO" id="GO:0071470">
    <property type="term" value="P:cellular response to osmotic stress"/>
    <property type="evidence" value="ECO:0007669"/>
    <property type="project" value="InterPro"/>
</dbReference>
<evidence type="ECO:0000259" key="13">
    <source>
        <dbReference type="Pfam" id="PF21082"/>
    </source>
</evidence>
<evidence type="ECO:0000256" key="5">
    <source>
        <dbReference type="ARBA" id="ARBA00022692"/>
    </source>
</evidence>
<evidence type="ECO:0000256" key="7">
    <source>
        <dbReference type="ARBA" id="ARBA00023016"/>
    </source>
</evidence>
<dbReference type="InterPro" id="IPR049278">
    <property type="entry name" value="MS_channel_C"/>
</dbReference>
<proteinExistence type="inferred from homology"/>
<evidence type="ECO:0000256" key="6">
    <source>
        <dbReference type="ARBA" id="ARBA00022989"/>
    </source>
</evidence>
<evidence type="ECO:0000313" key="15">
    <source>
        <dbReference type="Proteomes" id="UP000469346"/>
    </source>
</evidence>
<dbReference type="SUPFAM" id="SSF50182">
    <property type="entry name" value="Sm-like ribonucleoproteins"/>
    <property type="match status" value="1"/>
</dbReference>
<keyword evidence="8 11" id="KW-0472">Membrane</keyword>
<gene>
    <name evidence="14" type="ORF">G3N55_10150</name>
</gene>
<keyword evidence="5 11" id="KW-0812">Transmembrane</keyword>
<protein>
    <recommendedName>
        <fullName evidence="9">Mechanosensing system component YbdG</fullName>
    </recommendedName>
    <alternativeName>
        <fullName evidence="10">Mechanosensitive channel homolog YbdG</fullName>
    </alternativeName>
</protein>